<feature type="compositionally biased region" description="Basic and acidic residues" evidence="1">
    <location>
        <begin position="1"/>
        <end position="17"/>
    </location>
</feature>
<feature type="region of interest" description="Disordered" evidence="1">
    <location>
        <begin position="1"/>
        <end position="21"/>
    </location>
</feature>
<evidence type="ECO:0000313" key="3">
    <source>
        <dbReference type="Proteomes" id="UP001558652"/>
    </source>
</evidence>
<comment type="caution">
    <text evidence="2">The sequence shown here is derived from an EMBL/GenBank/DDBJ whole genome shotgun (WGS) entry which is preliminary data.</text>
</comment>
<reference evidence="2 3" key="1">
    <citation type="submission" date="2024-07" db="EMBL/GenBank/DDBJ databases">
        <title>Chromosome-level genome assembly of the water stick insect Ranatra chinensis (Heteroptera: Nepidae).</title>
        <authorList>
            <person name="Liu X."/>
        </authorList>
    </citation>
    <scope>NUCLEOTIDE SEQUENCE [LARGE SCALE GENOMIC DNA]</scope>
    <source>
        <strain evidence="2">Cailab_2021Rc</strain>
        <tissue evidence="2">Muscle</tissue>
    </source>
</reference>
<gene>
    <name evidence="2" type="ORF">AAG570_012016</name>
</gene>
<accession>A0ABD0YHK5</accession>
<dbReference type="AlphaFoldDB" id="A0ABD0YHK5"/>
<protein>
    <submittedName>
        <fullName evidence="2">Uncharacterized protein</fullName>
    </submittedName>
</protein>
<name>A0ABD0YHK5_9HEMI</name>
<evidence type="ECO:0000313" key="2">
    <source>
        <dbReference type="EMBL" id="KAL1130775.1"/>
    </source>
</evidence>
<sequence>MASKGRDMFHENKKQETTENGPGKIYADINIKSLLTTKRVTKHPVCMTVYGVKPPCLDNQYYHDQLDDYLIPDDHHHNHNHHIQPTAVPSPTLVQETRILGQVEDSEGSFNGHRDQRYLVSHPAPPPPKQGILEVAQDNGKVGSARIIQGFLGTVTESATRTLWVTKVEKYMDYRVTATLVAKNCVPAPNPVLPFCNAQTPVYLSSETFSHLHDHEKS</sequence>
<dbReference type="Proteomes" id="UP001558652">
    <property type="component" value="Unassembled WGS sequence"/>
</dbReference>
<keyword evidence="3" id="KW-1185">Reference proteome</keyword>
<proteinExistence type="predicted"/>
<dbReference type="EMBL" id="JBFDAA010000007">
    <property type="protein sequence ID" value="KAL1130775.1"/>
    <property type="molecule type" value="Genomic_DNA"/>
</dbReference>
<evidence type="ECO:0000256" key="1">
    <source>
        <dbReference type="SAM" id="MobiDB-lite"/>
    </source>
</evidence>
<organism evidence="2 3">
    <name type="scientific">Ranatra chinensis</name>
    <dbReference type="NCBI Taxonomy" id="642074"/>
    <lineage>
        <taxon>Eukaryota</taxon>
        <taxon>Metazoa</taxon>
        <taxon>Ecdysozoa</taxon>
        <taxon>Arthropoda</taxon>
        <taxon>Hexapoda</taxon>
        <taxon>Insecta</taxon>
        <taxon>Pterygota</taxon>
        <taxon>Neoptera</taxon>
        <taxon>Paraneoptera</taxon>
        <taxon>Hemiptera</taxon>
        <taxon>Heteroptera</taxon>
        <taxon>Panheteroptera</taxon>
        <taxon>Nepomorpha</taxon>
        <taxon>Nepidae</taxon>
        <taxon>Ranatrinae</taxon>
        <taxon>Ranatra</taxon>
    </lineage>
</organism>